<proteinExistence type="predicted"/>
<evidence type="ECO:0000313" key="1">
    <source>
        <dbReference type="EMBL" id="SEW16145.1"/>
    </source>
</evidence>
<accession>A0A1I0PPF4</accession>
<protein>
    <submittedName>
        <fullName evidence="1">RteC protein</fullName>
    </submittedName>
</protein>
<dbReference type="Proteomes" id="UP000199310">
    <property type="component" value="Unassembled WGS sequence"/>
</dbReference>
<dbReference type="InterPro" id="IPR018534">
    <property type="entry name" value="Tet_reg_excision_RteC"/>
</dbReference>
<dbReference type="Pfam" id="PF09357">
    <property type="entry name" value="RteC"/>
    <property type="match status" value="1"/>
</dbReference>
<dbReference type="OrthoDB" id="790983at2"/>
<dbReference type="STRING" id="29529.SAMN04488122_0893"/>
<dbReference type="RefSeq" id="WP_089891097.1">
    <property type="nucleotide sequence ID" value="NZ_FOJG01000001.1"/>
</dbReference>
<name>A0A1I0PPF4_9BACT</name>
<evidence type="ECO:0000313" key="2">
    <source>
        <dbReference type="Proteomes" id="UP000199310"/>
    </source>
</evidence>
<dbReference type="EMBL" id="FOJG01000001">
    <property type="protein sequence ID" value="SEW16145.1"/>
    <property type="molecule type" value="Genomic_DNA"/>
</dbReference>
<sequence length="278" mass="31935">MVHLLSQQATDLAEHLKKIKDPNDLSSIIQCRHICLTACQDALDLCKGMADVAQADQIAAYKIHIPIIFGYYYHFSDLQEIHLNKPVGPASRIRVHYESWIRKMDAYRASHWMLSDYFRLDADNMDGAFFSVNNKTINYLFPEDPLWIVSGKIAPVSVILARFKGYEETEKYLLSQLSKVECLAPDGVKTENSLQWTASKAALVELIYALQEYGVFNQAKPEIGKITDFLSVVFNIDMANIYKMYENCRLRKKNRTPFLDALRNALMRRMDEDDLHAA</sequence>
<gene>
    <name evidence="1" type="ORF">SAMN04488122_0893</name>
</gene>
<keyword evidence="2" id="KW-1185">Reference proteome</keyword>
<dbReference type="AlphaFoldDB" id="A0A1I0PPF4"/>
<organism evidence="1 2">
    <name type="scientific">Chitinophaga arvensicola</name>
    <dbReference type="NCBI Taxonomy" id="29529"/>
    <lineage>
        <taxon>Bacteria</taxon>
        <taxon>Pseudomonadati</taxon>
        <taxon>Bacteroidota</taxon>
        <taxon>Chitinophagia</taxon>
        <taxon>Chitinophagales</taxon>
        <taxon>Chitinophagaceae</taxon>
        <taxon>Chitinophaga</taxon>
    </lineage>
</organism>
<reference evidence="2" key="1">
    <citation type="submission" date="2016-10" db="EMBL/GenBank/DDBJ databases">
        <authorList>
            <person name="Varghese N."/>
            <person name="Submissions S."/>
        </authorList>
    </citation>
    <scope>NUCLEOTIDE SEQUENCE [LARGE SCALE GENOMIC DNA]</scope>
    <source>
        <strain evidence="2">DSM 3695</strain>
    </source>
</reference>